<dbReference type="Pfam" id="PF19054">
    <property type="entry name" value="DUF5753"/>
    <property type="match status" value="1"/>
</dbReference>
<dbReference type="CDD" id="cd00093">
    <property type="entry name" value="HTH_XRE"/>
    <property type="match status" value="1"/>
</dbReference>
<dbReference type="InterPro" id="IPR001387">
    <property type="entry name" value="Cro/C1-type_HTH"/>
</dbReference>
<comment type="caution">
    <text evidence="2">The sequence shown here is derived from an EMBL/GenBank/DDBJ whole genome shotgun (WGS) entry which is preliminary data.</text>
</comment>
<reference evidence="3" key="1">
    <citation type="journal article" date="2019" name="Int. J. Syst. Evol. Microbiol.">
        <title>The Global Catalogue of Microorganisms (GCM) 10K type strain sequencing project: providing services to taxonomists for standard genome sequencing and annotation.</title>
        <authorList>
            <consortium name="The Broad Institute Genomics Platform"/>
            <consortium name="The Broad Institute Genome Sequencing Center for Infectious Disease"/>
            <person name="Wu L."/>
            <person name="Ma J."/>
        </authorList>
    </citation>
    <scope>NUCLEOTIDE SEQUENCE [LARGE SCALE GENOMIC DNA]</scope>
    <source>
        <strain evidence="3">CGMCC 4.1648</strain>
    </source>
</reference>
<dbReference type="Gene3D" id="1.10.260.40">
    <property type="entry name" value="lambda repressor-like DNA-binding domains"/>
    <property type="match status" value="1"/>
</dbReference>
<dbReference type="InterPro" id="IPR043917">
    <property type="entry name" value="DUF5753"/>
</dbReference>
<name>A0ABV9XNB0_9ACTN</name>
<evidence type="ECO:0000313" key="2">
    <source>
        <dbReference type="EMBL" id="MFC5026499.1"/>
    </source>
</evidence>
<evidence type="ECO:0000313" key="3">
    <source>
        <dbReference type="Proteomes" id="UP001595829"/>
    </source>
</evidence>
<dbReference type="RefSeq" id="WP_380867886.1">
    <property type="nucleotide sequence ID" value="NZ_JBHSJD010000025.1"/>
</dbReference>
<dbReference type="SMART" id="SM00530">
    <property type="entry name" value="HTH_XRE"/>
    <property type="match status" value="1"/>
</dbReference>
<accession>A0ABV9XNB0</accession>
<feature type="domain" description="HTH cro/C1-type" evidence="1">
    <location>
        <begin position="1"/>
        <end position="56"/>
    </location>
</feature>
<organism evidence="2 3">
    <name type="scientific">Streptomyces coeruleoprunus</name>
    <dbReference type="NCBI Taxonomy" id="285563"/>
    <lineage>
        <taxon>Bacteria</taxon>
        <taxon>Bacillati</taxon>
        <taxon>Actinomycetota</taxon>
        <taxon>Actinomycetes</taxon>
        <taxon>Kitasatosporales</taxon>
        <taxon>Streptomycetaceae</taxon>
        <taxon>Streptomyces</taxon>
    </lineage>
</organism>
<evidence type="ECO:0000259" key="1">
    <source>
        <dbReference type="PROSITE" id="PS50943"/>
    </source>
</evidence>
<dbReference type="SUPFAM" id="SSF47413">
    <property type="entry name" value="lambda repressor-like DNA-binding domains"/>
    <property type="match status" value="1"/>
</dbReference>
<dbReference type="Proteomes" id="UP001595829">
    <property type="component" value="Unassembled WGS sequence"/>
</dbReference>
<sequence length="270" mass="30440">LRQLREQLALSPAQVQRKLGMDRSKTSRIEKGRLAVKREQALALLDLYGVTDPDHVAEFLSLVELCHRPEWWKAWSDAAADFVQPLLALEGAAEVVRTYENFYVPGLLQVPEYTCAVIRSEHPGLLPNKVMSRAELRDARKKHLDEPGGVTLWAIIDESVLHHDFGSPEVLRAQIAYLIRRAQHPSITLQIAPTSATRRVSLSHNVTLLHFAQKDLASVVYIEHLTTSHFSDKPDDAETYQAQLDKLAMYALTPEETVEVLERRLAELAG</sequence>
<protein>
    <submittedName>
        <fullName evidence="2">Helix-turn-helix domain-containing protein</fullName>
    </submittedName>
</protein>
<dbReference type="InterPro" id="IPR010982">
    <property type="entry name" value="Lambda_DNA-bd_dom_sf"/>
</dbReference>
<gene>
    <name evidence="2" type="ORF">ACFPM3_30650</name>
</gene>
<dbReference type="Pfam" id="PF13560">
    <property type="entry name" value="HTH_31"/>
    <property type="match status" value="1"/>
</dbReference>
<keyword evidence="3" id="KW-1185">Reference proteome</keyword>
<dbReference type="PROSITE" id="PS50943">
    <property type="entry name" value="HTH_CROC1"/>
    <property type="match status" value="1"/>
</dbReference>
<dbReference type="EMBL" id="JBHSJD010000025">
    <property type="protein sequence ID" value="MFC5026499.1"/>
    <property type="molecule type" value="Genomic_DNA"/>
</dbReference>
<feature type="non-terminal residue" evidence="2">
    <location>
        <position position="1"/>
    </location>
</feature>
<proteinExistence type="predicted"/>